<dbReference type="InterPro" id="IPR035906">
    <property type="entry name" value="MetI-like_sf"/>
</dbReference>
<dbReference type="AlphaFoldDB" id="A0A7M1QYC1"/>
<reference evidence="11 12" key="1">
    <citation type="submission" date="2020-10" db="EMBL/GenBank/DDBJ databases">
        <title>Trueperella pecoris sp. nov. isolated from bovine and porcine specimens.</title>
        <authorList>
            <person name="Schoenecker L."/>
            <person name="Schnydrig P."/>
            <person name="Brodard I."/>
            <person name="Thomann A."/>
            <person name="Hemphill A."/>
            <person name="Rodriguez-Campos S."/>
            <person name="Perreten V."/>
            <person name="Jores J."/>
            <person name="Kittl S."/>
        </authorList>
    </citation>
    <scope>NUCLEOTIDE SEQUENCE [LARGE SCALE GENOMIC DNA]</scope>
    <source>
        <strain evidence="9 12">15A0121</strain>
        <strain evidence="10 11">19OD0592</strain>
    </source>
</reference>
<dbReference type="Proteomes" id="UP000594961">
    <property type="component" value="Chromosome"/>
</dbReference>
<evidence type="ECO:0000259" key="8">
    <source>
        <dbReference type="PROSITE" id="PS50928"/>
    </source>
</evidence>
<dbReference type="InterPro" id="IPR000515">
    <property type="entry name" value="MetI-like"/>
</dbReference>
<evidence type="ECO:0000256" key="3">
    <source>
        <dbReference type="ARBA" id="ARBA00022475"/>
    </source>
</evidence>
<evidence type="ECO:0000256" key="1">
    <source>
        <dbReference type="ARBA" id="ARBA00004651"/>
    </source>
</evidence>
<comment type="similarity">
    <text evidence="7">Belongs to the binding-protein-dependent transport system permease family.</text>
</comment>
<feature type="transmembrane region" description="Helical" evidence="7">
    <location>
        <begin position="212"/>
        <end position="231"/>
    </location>
</feature>
<keyword evidence="12" id="KW-1185">Reference proteome</keyword>
<dbReference type="EMBL" id="CP063212">
    <property type="protein sequence ID" value="QOR46856.1"/>
    <property type="molecule type" value="Genomic_DNA"/>
</dbReference>
<dbReference type="Proteomes" id="UP000595053">
    <property type="component" value="Chromosome"/>
</dbReference>
<evidence type="ECO:0000313" key="11">
    <source>
        <dbReference type="Proteomes" id="UP000594961"/>
    </source>
</evidence>
<evidence type="ECO:0000313" key="12">
    <source>
        <dbReference type="Proteomes" id="UP000595053"/>
    </source>
</evidence>
<dbReference type="CDD" id="cd06261">
    <property type="entry name" value="TM_PBP2"/>
    <property type="match status" value="1"/>
</dbReference>
<keyword evidence="3" id="KW-1003">Cell membrane</keyword>
<evidence type="ECO:0000256" key="2">
    <source>
        <dbReference type="ARBA" id="ARBA00022448"/>
    </source>
</evidence>
<keyword evidence="4 7" id="KW-0812">Transmembrane</keyword>
<feature type="transmembrane region" description="Helical" evidence="7">
    <location>
        <begin position="38"/>
        <end position="59"/>
    </location>
</feature>
<accession>A0A7M1QYC1</accession>
<dbReference type="Gene3D" id="1.10.3720.10">
    <property type="entry name" value="MetI-like"/>
    <property type="match status" value="1"/>
</dbReference>
<dbReference type="PANTHER" id="PTHR30450">
    <property type="entry name" value="ABC TRANSPORTER PERMEASE"/>
    <property type="match status" value="1"/>
</dbReference>
<feature type="transmembrane region" description="Helical" evidence="7">
    <location>
        <begin position="107"/>
        <end position="129"/>
    </location>
</feature>
<evidence type="ECO:0000256" key="7">
    <source>
        <dbReference type="RuleBase" id="RU363032"/>
    </source>
</evidence>
<dbReference type="PROSITE" id="PS50928">
    <property type="entry name" value="ABC_TM1"/>
    <property type="match status" value="1"/>
</dbReference>
<keyword evidence="2 7" id="KW-0813">Transport</keyword>
<dbReference type="RefSeq" id="WP_193327379.1">
    <property type="nucleotide sequence ID" value="NZ_CP053291.1"/>
</dbReference>
<evidence type="ECO:0000313" key="10">
    <source>
        <dbReference type="EMBL" id="QOR46856.1"/>
    </source>
</evidence>
<dbReference type="EMBL" id="CP063213">
    <property type="protein sequence ID" value="QOR44852.1"/>
    <property type="molecule type" value="Genomic_DNA"/>
</dbReference>
<evidence type="ECO:0000256" key="4">
    <source>
        <dbReference type="ARBA" id="ARBA00022692"/>
    </source>
</evidence>
<sequence length="241" mass="25640">MITSLTHVDAVAQIFAAGSWFSNPAIERGLFPAIMETIYMVGLSSLLTVLIGLPLGLVLSETRKGGLIAAPFVNRVTGALVNLGRAVPFIILAIIVLFLIRAVDLPFLKAIGWPAFTIALAVSAIPYFARLVESNVLAVAPGKVEAAQMTGASRTRIMWDILVREALPSIINSVTILVITIVGYSAMAGAVGGGGLGALAINQGYQRYQFDVIVIVVAVILLMVQVIQWAGDMLSRMVDHR</sequence>
<dbReference type="Pfam" id="PF00528">
    <property type="entry name" value="BPD_transp_1"/>
    <property type="match status" value="1"/>
</dbReference>
<dbReference type="SUPFAM" id="SSF161098">
    <property type="entry name" value="MetI-like"/>
    <property type="match status" value="1"/>
</dbReference>
<gene>
    <name evidence="9" type="ORF">INS88_05975</name>
    <name evidence="10" type="ORF">INS90_06015</name>
</gene>
<protein>
    <submittedName>
        <fullName evidence="10">ABC transporter permease</fullName>
    </submittedName>
</protein>
<evidence type="ECO:0000256" key="6">
    <source>
        <dbReference type="ARBA" id="ARBA00023136"/>
    </source>
</evidence>
<organism evidence="10 11">
    <name type="scientific">Trueperella pecoris</name>
    <dbReference type="NCBI Taxonomy" id="2733571"/>
    <lineage>
        <taxon>Bacteria</taxon>
        <taxon>Bacillati</taxon>
        <taxon>Actinomycetota</taxon>
        <taxon>Actinomycetes</taxon>
        <taxon>Actinomycetales</taxon>
        <taxon>Actinomycetaceae</taxon>
        <taxon>Trueperella</taxon>
    </lineage>
</organism>
<evidence type="ECO:0000256" key="5">
    <source>
        <dbReference type="ARBA" id="ARBA00022989"/>
    </source>
</evidence>
<feature type="transmembrane region" description="Helical" evidence="7">
    <location>
        <begin position="174"/>
        <end position="200"/>
    </location>
</feature>
<feature type="domain" description="ABC transmembrane type-1" evidence="8">
    <location>
        <begin position="34"/>
        <end position="228"/>
    </location>
</feature>
<dbReference type="GO" id="GO:0005886">
    <property type="term" value="C:plasma membrane"/>
    <property type="evidence" value="ECO:0007669"/>
    <property type="project" value="UniProtKB-SubCell"/>
</dbReference>
<dbReference type="InterPro" id="IPR051322">
    <property type="entry name" value="AA_ABC_Transporter_Permease"/>
</dbReference>
<proteinExistence type="inferred from homology"/>
<comment type="subcellular location">
    <subcellularLocation>
        <location evidence="1 7">Cell membrane</location>
        <topology evidence="1 7">Multi-pass membrane protein</topology>
    </subcellularLocation>
</comment>
<dbReference type="GO" id="GO:0048473">
    <property type="term" value="P:D-methionine transmembrane transport"/>
    <property type="evidence" value="ECO:0007669"/>
    <property type="project" value="TreeGrafter"/>
</dbReference>
<dbReference type="PANTHER" id="PTHR30450:SF1">
    <property type="entry name" value="D-METHIONINE TRANSPORT SYSTEM PERMEASE PROTEIN METI-RELATED"/>
    <property type="match status" value="1"/>
</dbReference>
<accession>A0A8A5U1Y6</accession>
<name>A0A7M1QYC1_9ACTO</name>
<keyword evidence="6 7" id="KW-0472">Membrane</keyword>
<keyword evidence="5 7" id="KW-1133">Transmembrane helix</keyword>
<evidence type="ECO:0000313" key="9">
    <source>
        <dbReference type="EMBL" id="QOR44852.1"/>
    </source>
</evidence>
<feature type="transmembrane region" description="Helical" evidence="7">
    <location>
        <begin position="79"/>
        <end position="100"/>
    </location>
</feature>